<evidence type="ECO:0000313" key="3">
    <source>
        <dbReference type="Proteomes" id="UP000823674"/>
    </source>
</evidence>
<protein>
    <recommendedName>
        <fullName evidence="1">Reverse transcriptase zinc-binding domain-containing protein</fullName>
    </recommendedName>
</protein>
<dbReference type="PANTHER" id="PTHR33116:SF78">
    <property type="entry name" value="OS12G0587133 PROTEIN"/>
    <property type="match status" value="1"/>
</dbReference>
<accession>A0ABQ7KVM1</accession>
<keyword evidence="3" id="KW-1185">Reference proteome</keyword>
<comment type="caution">
    <text evidence="2">The sequence shown here is derived from an EMBL/GenBank/DDBJ whole genome shotgun (WGS) entry which is preliminary data.</text>
</comment>
<dbReference type="SUPFAM" id="SSF56219">
    <property type="entry name" value="DNase I-like"/>
    <property type="match status" value="1"/>
</dbReference>
<dbReference type="Pfam" id="PF13966">
    <property type="entry name" value="zf-RVT"/>
    <property type="match status" value="1"/>
</dbReference>
<proteinExistence type="predicted"/>
<feature type="domain" description="Reverse transcriptase zinc-binding" evidence="1">
    <location>
        <begin position="407"/>
        <end position="491"/>
    </location>
</feature>
<name>A0ABQ7KVM1_BRACM</name>
<sequence length="588" mass="68557">MNTKIFFWNVRGLNDPDKHIPFCQWLASHQPSFGIILESHIKDHNLSHLMSKLCRGWNYTSNHSMDDDGRIIILWKDSVAVRVLQQSRQAVTCEVKLLGSPPFIYTAIYASNESAERTDLWVELLNTCQTFSLDTVPWMMGVVNEAWTQAGSIAWNLTAFCWKQKQIKRELKTLNRENFSQIQKRVSEANQLLQDVQILGPTPLLPLGIFSTREWFQELSPFQSHHTARVSWAVVTKPKEEGGLGIKDLSTWNKACCLKLIWLLFFQSGSIWVAWFVAEVLQGNLSNLWTTMPNRRFSWQVNKLLKLSPLLYQWIKLRVSNGINCRFWTDNWSSLGSMRQYLQLGNTSLGIPEQATLASLYTNGGWQIPPARSETQVQVHAILTTLHLNEEDDYYVWEIEGKTTTKYSIGQVYDHLRIHEASVPWHQTVWNKGGIPRHSFLSWLLVLNRCPTRDRIIGWGLPTSPLCLLCNLQCESRNHLFFECPYTWSIWSVLFRRCGFQPERDWTRVLEQLQRQNRRSPIGILSLLCWQSCLYWSWSERNTRLHQNVFRSPDSLIKRIDRQIRDRILSLRSANLSSSSVMMQQWLS</sequence>
<dbReference type="InterPro" id="IPR036691">
    <property type="entry name" value="Endo/exonu/phosph_ase_sf"/>
</dbReference>
<evidence type="ECO:0000313" key="2">
    <source>
        <dbReference type="EMBL" id="KAG5377500.1"/>
    </source>
</evidence>
<evidence type="ECO:0000259" key="1">
    <source>
        <dbReference type="Pfam" id="PF13966"/>
    </source>
</evidence>
<dbReference type="Proteomes" id="UP000823674">
    <property type="component" value="Chromosome A10"/>
</dbReference>
<reference evidence="2 3" key="1">
    <citation type="submission" date="2021-03" db="EMBL/GenBank/DDBJ databases">
        <authorList>
            <person name="King G.J."/>
            <person name="Bancroft I."/>
            <person name="Baten A."/>
            <person name="Bloomfield J."/>
            <person name="Borpatragohain P."/>
            <person name="He Z."/>
            <person name="Irish N."/>
            <person name="Irwin J."/>
            <person name="Liu K."/>
            <person name="Mauleon R.P."/>
            <person name="Moore J."/>
            <person name="Morris R."/>
            <person name="Ostergaard L."/>
            <person name="Wang B."/>
            <person name="Wells R."/>
        </authorList>
    </citation>
    <scope>NUCLEOTIDE SEQUENCE [LARGE SCALE GENOMIC DNA]</scope>
    <source>
        <strain evidence="2">R-o-18</strain>
        <tissue evidence="2">Leaf</tissue>
    </source>
</reference>
<dbReference type="PANTHER" id="PTHR33116">
    <property type="entry name" value="REVERSE TRANSCRIPTASE ZINC-BINDING DOMAIN-CONTAINING PROTEIN-RELATED-RELATED"/>
    <property type="match status" value="1"/>
</dbReference>
<organism evidence="2 3">
    <name type="scientific">Brassica rapa subsp. trilocularis</name>
    <dbReference type="NCBI Taxonomy" id="1813537"/>
    <lineage>
        <taxon>Eukaryota</taxon>
        <taxon>Viridiplantae</taxon>
        <taxon>Streptophyta</taxon>
        <taxon>Embryophyta</taxon>
        <taxon>Tracheophyta</taxon>
        <taxon>Spermatophyta</taxon>
        <taxon>Magnoliopsida</taxon>
        <taxon>eudicotyledons</taxon>
        <taxon>Gunneridae</taxon>
        <taxon>Pentapetalae</taxon>
        <taxon>rosids</taxon>
        <taxon>malvids</taxon>
        <taxon>Brassicales</taxon>
        <taxon>Brassicaceae</taxon>
        <taxon>Brassiceae</taxon>
        <taxon>Brassica</taxon>
    </lineage>
</organism>
<gene>
    <name evidence="2" type="primary">A10g507280.1_BraROA</name>
    <name evidence="2" type="ORF">IGI04_042096</name>
</gene>
<dbReference type="Gene3D" id="3.60.10.10">
    <property type="entry name" value="Endonuclease/exonuclease/phosphatase"/>
    <property type="match status" value="1"/>
</dbReference>
<dbReference type="InterPro" id="IPR026960">
    <property type="entry name" value="RVT-Znf"/>
</dbReference>
<dbReference type="EMBL" id="JADBGQ010000010">
    <property type="protein sequence ID" value="KAG5377500.1"/>
    <property type="molecule type" value="Genomic_DNA"/>
</dbReference>